<name>A0ABD3PDZ7_9STRA</name>
<dbReference type="Proteomes" id="UP001530400">
    <property type="component" value="Unassembled WGS sequence"/>
</dbReference>
<evidence type="ECO:0000313" key="3">
    <source>
        <dbReference type="Proteomes" id="UP001530400"/>
    </source>
</evidence>
<sequence length="115" mass="12677">MLLTSLFLQTRQPMKGPTKGPIKQPSALPSKQPSKQPSKGPTKKPLSPTSIPPTMQAPRTTIEMASTLKWNISCSVLNDPRSLIDVAQIIERSTYDDIAPLLTIETIELVYVYSI</sequence>
<feature type="region of interest" description="Disordered" evidence="1">
    <location>
        <begin position="1"/>
        <end position="57"/>
    </location>
</feature>
<accession>A0ABD3PDZ7</accession>
<gene>
    <name evidence="2" type="ORF">ACHAWO_001220</name>
</gene>
<protein>
    <submittedName>
        <fullName evidence="2">Uncharacterized protein</fullName>
    </submittedName>
</protein>
<dbReference type="EMBL" id="JALLPJ020000672">
    <property type="protein sequence ID" value="KAL3785927.1"/>
    <property type="molecule type" value="Genomic_DNA"/>
</dbReference>
<reference evidence="2 3" key="1">
    <citation type="submission" date="2024-10" db="EMBL/GenBank/DDBJ databases">
        <title>Updated reference genomes for cyclostephanoid diatoms.</title>
        <authorList>
            <person name="Roberts W.R."/>
            <person name="Alverson A.J."/>
        </authorList>
    </citation>
    <scope>NUCLEOTIDE SEQUENCE [LARGE SCALE GENOMIC DNA]</scope>
    <source>
        <strain evidence="2 3">AJA010-31</strain>
    </source>
</reference>
<feature type="compositionally biased region" description="Polar residues" evidence="1">
    <location>
        <begin position="47"/>
        <end position="57"/>
    </location>
</feature>
<feature type="compositionally biased region" description="Polar residues" evidence="1">
    <location>
        <begin position="27"/>
        <end position="39"/>
    </location>
</feature>
<organism evidence="2 3">
    <name type="scientific">Cyclotella atomus</name>
    <dbReference type="NCBI Taxonomy" id="382360"/>
    <lineage>
        <taxon>Eukaryota</taxon>
        <taxon>Sar</taxon>
        <taxon>Stramenopiles</taxon>
        <taxon>Ochrophyta</taxon>
        <taxon>Bacillariophyta</taxon>
        <taxon>Coscinodiscophyceae</taxon>
        <taxon>Thalassiosirophycidae</taxon>
        <taxon>Stephanodiscales</taxon>
        <taxon>Stephanodiscaceae</taxon>
        <taxon>Cyclotella</taxon>
    </lineage>
</organism>
<evidence type="ECO:0000313" key="2">
    <source>
        <dbReference type="EMBL" id="KAL3785927.1"/>
    </source>
</evidence>
<dbReference type="AlphaFoldDB" id="A0ABD3PDZ7"/>
<keyword evidence="3" id="KW-1185">Reference proteome</keyword>
<evidence type="ECO:0000256" key="1">
    <source>
        <dbReference type="SAM" id="MobiDB-lite"/>
    </source>
</evidence>
<feature type="compositionally biased region" description="Polar residues" evidence="1">
    <location>
        <begin position="1"/>
        <end position="12"/>
    </location>
</feature>
<comment type="caution">
    <text evidence="2">The sequence shown here is derived from an EMBL/GenBank/DDBJ whole genome shotgun (WGS) entry which is preliminary data.</text>
</comment>
<proteinExistence type="predicted"/>